<organism evidence="2 3">
    <name type="scientific">Mucuna pruriens</name>
    <name type="common">Velvet bean</name>
    <name type="synonym">Dolichos pruriens</name>
    <dbReference type="NCBI Taxonomy" id="157652"/>
    <lineage>
        <taxon>Eukaryota</taxon>
        <taxon>Viridiplantae</taxon>
        <taxon>Streptophyta</taxon>
        <taxon>Embryophyta</taxon>
        <taxon>Tracheophyta</taxon>
        <taxon>Spermatophyta</taxon>
        <taxon>Magnoliopsida</taxon>
        <taxon>eudicotyledons</taxon>
        <taxon>Gunneridae</taxon>
        <taxon>Pentapetalae</taxon>
        <taxon>rosids</taxon>
        <taxon>fabids</taxon>
        <taxon>Fabales</taxon>
        <taxon>Fabaceae</taxon>
        <taxon>Papilionoideae</taxon>
        <taxon>50 kb inversion clade</taxon>
        <taxon>NPAAA clade</taxon>
        <taxon>indigoferoid/millettioid clade</taxon>
        <taxon>Phaseoleae</taxon>
        <taxon>Mucuna</taxon>
    </lineage>
</organism>
<protein>
    <recommendedName>
        <fullName evidence="1">Reverse transcriptase Ty1/copia-type domain-containing protein</fullName>
    </recommendedName>
</protein>
<proteinExistence type="predicted"/>
<evidence type="ECO:0000313" key="3">
    <source>
        <dbReference type="Proteomes" id="UP000257109"/>
    </source>
</evidence>
<gene>
    <name evidence="2" type="ORF">CR513_48699</name>
</gene>
<name>A0A371F0R9_MUCPR</name>
<evidence type="ECO:0000313" key="2">
    <source>
        <dbReference type="EMBL" id="RDX71887.1"/>
    </source>
</evidence>
<dbReference type="AlphaFoldDB" id="A0A371F0R9"/>
<dbReference type="STRING" id="157652.A0A371F0R9"/>
<reference evidence="2" key="1">
    <citation type="submission" date="2018-05" db="EMBL/GenBank/DDBJ databases">
        <title>Draft genome of Mucuna pruriens seed.</title>
        <authorList>
            <person name="Nnadi N.E."/>
            <person name="Vos R."/>
            <person name="Hasami M.H."/>
            <person name="Devisetty U.K."/>
            <person name="Aguiy J.C."/>
        </authorList>
    </citation>
    <scope>NUCLEOTIDE SEQUENCE [LARGE SCALE GENOMIC DNA]</scope>
    <source>
        <strain evidence="2">JCA_2017</strain>
    </source>
</reference>
<accession>A0A371F0R9</accession>
<dbReference type="PANTHER" id="PTHR35317">
    <property type="entry name" value="OS04G0629600 PROTEIN"/>
    <property type="match status" value="1"/>
</dbReference>
<feature type="domain" description="Reverse transcriptase Ty1/copia-type" evidence="1">
    <location>
        <begin position="331"/>
        <end position="378"/>
    </location>
</feature>
<dbReference type="EMBL" id="QJKJ01011151">
    <property type="protein sequence ID" value="RDX71887.1"/>
    <property type="molecule type" value="Genomic_DNA"/>
</dbReference>
<dbReference type="Pfam" id="PF14223">
    <property type="entry name" value="Retrotran_gag_2"/>
    <property type="match status" value="1"/>
</dbReference>
<comment type="caution">
    <text evidence="2">The sequence shown here is derived from an EMBL/GenBank/DDBJ whole genome shotgun (WGS) entry which is preliminary data.</text>
</comment>
<dbReference type="Pfam" id="PF07727">
    <property type="entry name" value="RVT_2"/>
    <property type="match status" value="1"/>
</dbReference>
<dbReference type="Proteomes" id="UP000257109">
    <property type="component" value="Unassembled WGS sequence"/>
</dbReference>
<dbReference type="InterPro" id="IPR013103">
    <property type="entry name" value="RVT_2"/>
</dbReference>
<evidence type="ECO:0000259" key="1">
    <source>
        <dbReference type="Pfam" id="PF07727"/>
    </source>
</evidence>
<keyword evidence="3" id="KW-1185">Reference proteome</keyword>
<dbReference type="OrthoDB" id="1414623at2759"/>
<feature type="non-terminal residue" evidence="2">
    <location>
        <position position="1"/>
    </location>
</feature>
<sequence>MIWLRKKINQLLVVTEDYTEFSKYIIMDPMFQQNYPQLSTLTAQPRSSITTTAAAAIAAVAPSGLFSTLMLLESIDLNVSDPDVQIVLLSAFRVNKVLVIILGYEDLNLALRIEKPIPTSNNLQKVKIEKWERSNRMCLMIVKCSILEAFRGSNFESQSARKFFEKIKQFFAKNEKEKTSNLLAKLISMKYKGRGNIREYIMEMSNLIAKLKSLKLEVDEDLMVYLVFISLPAHFGQFKVSYNTQNNKWSLNELISHCVHEEERLQKDKTKSAHFASIFQNKKRKNIKEHADGIGLTEDDPINFCEAMQNSNSQKWIHAMKDEMKSMQDNDIRDLVELPEGVEPIGCKWIFKTKKDFKGNIKRYKTHLVAKGFTQKEDTKRSFSRYLSGPRMQHWKWKTLIAPSTMVVEFVACFEASNHGIWLQNFVISLRVVDGIERPLKIYCDNNSIVLYSNNVTPFYPEYLN</sequence>
<dbReference type="PANTHER" id="PTHR35317:SF43">
    <property type="entry name" value="TRANSMEMBRANE PROTEIN"/>
    <property type="match status" value="1"/>
</dbReference>